<keyword evidence="3" id="KW-1185">Reference proteome</keyword>
<evidence type="ECO:0008006" key="4">
    <source>
        <dbReference type="Google" id="ProtNLM"/>
    </source>
</evidence>
<feature type="compositionally biased region" description="Acidic residues" evidence="1">
    <location>
        <begin position="233"/>
        <end position="265"/>
    </location>
</feature>
<feature type="region of interest" description="Disordered" evidence="1">
    <location>
        <begin position="1"/>
        <end position="23"/>
    </location>
</feature>
<reference evidence="2 3" key="1">
    <citation type="submission" date="2017-02" db="EMBL/GenBank/DDBJ databases">
        <authorList>
            <person name="Peterson S.W."/>
        </authorList>
    </citation>
    <scope>NUCLEOTIDE SEQUENCE [LARGE SCALE GENOMIC DNA]</scope>
    <source>
        <strain evidence="2 3">B Ar 00.02</strain>
    </source>
</reference>
<dbReference type="Proteomes" id="UP000195913">
    <property type="component" value="Unassembled WGS sequence"/>
</dbReference>
<dbReference type="AlphaFoldDB" id="A0A1R4FDS8"/>
<feature type="compositionally biased region" description="Low complexity" evidence="1">
    <location>
        <begin position="266"/>
        <end position="275"/>
    </location>
</feature>
<gene>
    <name evidence="2" type="ORF">FM101_03400</name>
</gene>
<dbReference type="InterPro" id="IPR025449">
    <property type="entry name" value="JetB"/>
</dbReference>
<dbReference type="EMBL" id="FUHW01000015">
    <property type="protein sequence ID" value="SJM53922.1"/>
    <property type="molecule type" value="Genomic_DNA"/>
</dbReference>
<name>A0A1R4FDS8_9MICC</name>
<evidence type="ECO:0000313" key="3">
    <source>
        <dbReference type="Proteomes" id="UP000195913"/>
    </source>
</evidence>
<proteinExistence type="predicted"/>
<organism evidence="2 3">
    <name type="scientific">Arthrobacter rhombi</name>
    <dbReference type="NCBI Taxonomy" id="71253"/>
    <lineage>
        <taxon>Bacteria</taxon>
        <taxon>Bacillati</taxon>
        <taxon>Actinomycetota</taxon>
        <taxon>Actinomycetes</taxon>
        <taxon>Micrococcales</taxon>
        <taxon>Micrococcaceae</taxon>
        <taxon>Arthrobacter</taxon>
    </lineage>
</organism>
<accession>A0A1R4FDS8</accession>
<sequence>MSQLDPDSPALATQGADDSWRDDGEAGFASISSGRRAEGQLFDGDTGRFELALRQALIRLLRGPYLDGAADARLWQLVLDRRTEISAFVAELFLKLQVDTERKIALLVPVPTETVHTTAIVPRKPLRREETLLALRLRLLLDRHAGTGTDPVISRAGAREILEEHRHPGALDDKRLEELTDSSLARLAALKLILPTELEHEYRVSGALALALPFDSIDEIPAYLQSLDRAADEATEPTLDLDSDVVPDAPEENYAEPEDDDDDPETTTNPEGAAQ</sequence>
<dbReference type="Pfam" id="PF13835">
    <property type="entry name" value="DUF4194"/>
    <property type="match status" value="1"/>
</dbReference>
<evidence type="ECO:0000313" key="2">
    <source>
        <dbReference type="EMBL" id="SJM53922.1"/>
    </source>
</evidence>
<evidence type="ECO:0000256" key="1">
    <source>
        <dbReference type="SAM" id="MobiDB-lite"/>
    </source>
</evidence>
<feature type="region of interest" description="Disordered" evidence="1">
    <location>
        <begin position="229"/>
        <end position="275"/>
    </location>
</feature>
<protein>
    <recommendedName>
        <fullName evidence="4">DUF4194 domain-containing protein</fullName>
    </recommendedName>
</protein>
<dbReference type="RefSeq" id="WP_086995459.1">
    <property type="nucleotide sequence ID" value="NZ_FUHW01000015.1"/>
</dbReference>